<evidence type="ECO:0000313" key="6">
    <source>
        <dbReference type="Proteomes" id="UP000186308"/>
    </source>
</evidence>
<evidence type="ECO:0000256" key="4">
    <source>
        <dbReference type="PIRSR" id="PIRSR600760-2"/>
    </source>
</evidence>
<keyword evidence="2 4" id="KW-0479">Metal-binding</keyword>
<comment type="caution">
    <text evidence="5">The sequence shown here is derived from an EMBL/GenBank/DDBJ whole genome shotgun (WGS) entry which is preliminary data.</text>
</comment>
<dbReference type="AlphaFoldDB" id="A0A8G2CKN9"/>
<dbReference type="RefSeq" id="WP_035228375.1">
    <property type="nucleotide sequence ID" value="NZ_FTNE01000005.1"/>
</dbReference>
<gene>
    <name evidence="5" type="ORF">SAMN05421828_105171</name>
</gene>
<evidence type="ECO:0000256" key="3">
    <source>
        <dbReference type="ARBA" id="ARBA00022842"/>
    </source>
</evidence>
<dbReference type="PROSITE" id="PS00630">
    <property type="entry name" value="IMP_2"/>
    <property type="match status" value="1"/>
</dbReference>
<feature type="binding site" evidence="4">
    <location>
        <position position="98"/>
    </location>
    <ligand>
        <name>Mg(2+)</name>
        <dbReference type="ChEBI" id="CHEBI:18420"/>
        <label>1</label>
        <note>catalytic</note>
    </ligand>
</feature>
<dbReference type="GO" id="GO:0006020">
    <property type="term" value="P:inositol metabolic process"/>
    <property type="evidence" value="ECO:0007669"/>
    <property type="project" value="TreeGrafter"/>
</dbReference>
<evidence type="ECO:0000256" key="2">
    <source>
        <dbReference type="ARBA" id="ARBA00022723"/>
    </source>
</evidence>
<dbReference type="OrthoDB" id="9785695at2"/>
<keyword evidence="6" id="KW-1185">Reference proteome</keyword>
<dbReference type="PANTHER" id="PTHR20854:SF4">
    <property type="entry name" value="INOSITOL-1-MONOPHOSPHATASE-RELATED"/>
    <property type="match status" value="1"/>
</dbReference>
<dbReference type="InterPro" id="IPR000760">
    <property type="entry name" value="Inositol_monophosphatase-like"/>
</dbReference>
<dbReference type="GO" id="GO:0046854">
    <property type="term" value="P:phosphatidylinositol phosphate biosynthetic process"/>
    <property type="evidence" value="ECO:0007669"/>
    <property type="project" value="InterPro"/>
</dbReference>
<dbReference type="PRINTS" id="PR00377">
    <property type="entry name" value="IMPHPHTASES"/>
</dbReference>
<evidence type="ECO:0000313" key="5">
    <source>
        <dbReference type="EMBL" id="SIQ51189.1"/>
    </source>
</evidence>
<reference evidence="5 6" key="1">
    <citation type="submission" date="2017-01" db="EMBL/GenBank/DDBJ databases">
        <authorList>
            <person name="Varghese N."/>
            <person name="Submissions S."/>
        </authorList>
    </citation>
    <scope>NUCLEOTIDE SEQUENCE [LARGE SCALE GENOMIC DNA]</scope>
    <source>
        <strain evidence="5 6">ATCC 35905</strain>
    </source>
</reference>
<sequence>MMLDEADLVAITELMRHVAKTIIMPRFGHIGPADLRTKSGPLDPVTVADEAAERALTQGLRQLFPGIAVIGEESVAGDPTLMGAIGGSAPVFVIDPIDGTQNYAAGLPLFGVMIALVEDDETTAGLIYDPIRDDTVVATKGHGAFLIRRATAGDAAGPDDWVRLHVAKPAPLDASIASVSWQYMSEPERSLVLRGLTKLGQTSNFRCAAHTYRALAMGHIHATVSRRTLPWDHAAGALIVAEAGGYVRKPDGSPWHPSELDGGIMAAVDEASWQALSQVFA</sequence>
<dbReference type="Gene3D" id="3.30.540.10">
    <property type="entry name" value="Fructose-1,6-Bisphosphatase, subunit A, domain 1"/>
    <property type="match status" value="1"/>
</dbReference>
<proteinExistence type="inferred from homology"/>
<dbReference type="GO" id="GO:0007165">
    <property type="term" value="P:signal transduction"/>
    <property type="evidence" value="ECO:0007669"/>
    <property type="project" value="TreeGrafter"/>
</dbReference>
<organism evidence="5 6">
    <name type="scientific">Acidiphilium rubrum</name>
    <dbReference type="NCBI Taxonomy" id="526"/>
    <lineage>
        <taxon>Bacteria</taxon>
        <taxon>Pseudomonadati</taxon>
        <taxon>Pseudomonadota</taxon>
        <taxon>Alphaproteobacteria</taxon>
        <taxon>Acetobacterales</taxon>
        <taxon>Acidocellaceae</taxon>
        <taxon>Acidiphilium</taxon>
    </lineage>
</organism>
<dbReference type="Proteomes" id="UP000186308">
    <property type="component" value="Unassembled WGS sequence"/>
</dbReference>
<dbReference type="PANTHER" id="PTHR20854">
    <property type="entry name" value="INOSITOL MONOPHOSPHATASE"/>
    <property type="match status" value="1"/>
</dbReference>
<accession>A0A8G2CKN9</accession>
<feature type="binding site" evidence="4">
    <location>
        <position position="97"/>
    </location>
    <ligand>
        <name>Mg(2+)</name>
        <dbReference type="ChEBI" id="CHEBI:18420"/>
        <label>1</label>
        <note>catalytic</note>
    </ligand>
</feature>
<dbReference type="Gene3D" id="3.40.190.80">
    <property type="match status" value="1"/>
</dbReference>
<dbReference type="SUPFAM" id="SSF56655">
    <property type="entry name" value="Carbohydrate phosphatase"/>
    <property type="match status" value="1"/>
</dbReference>
<dbReference type="Pfam" id="PF00459">
    <property type="entry name" value="Inositol_P"/>
    <property type="match status" value="1"/>
</dbReference>
<comment type="cofactor">
    <cofactor evidence="4">
        <name>Mg(2+)</name>
        <dbReference type="ChEBI" id="CHEBI:18420"/>
    </cofactor>
</comment>
<feature type="binding site" evidence="4">
    <location>
        <position position="72"/>
    </location>
    <ligand>
        <name>Mg(2+)</name>
        <dbReference type="ChEBI" id="CHEBI:18420"/>
        <label>1</label>
        <note>catalytic</note>
    </ligand>
</feature>
<dbReference type="InterPro" id="IPR020550">
    <property type="entry name" value="Inositol_monophosphatase_CS"/>
</dbReference>
<feature type="binding site" evidence="4">
    <location>
        <position position="95"/>
    </location>
    <ligand>
        <name>Mg(2+)</name>
        <dbReference type="ChEBI" id="CHEBI:18420"/>
        <label>1</label>
        <note>catalytic</note>
    </ligand>
</feature>
<dbReference type="GO" id="GO:0046872">
    <property type="term" value="F:metal ion binding"/>
    <property type="evidence" value="ECO:0007669"/>
    <property type="project" value="UniProtKB-KW"/>
</dbReference>
<name>A0A8G2CKN9_ACIRU</name>
<dbReference type="GO" id="GO:0008934">
    <property type="term" value="F:inositol monophosphate 1-phosphatase activity"/>
    <property type="evidence" value="ECO:0007669"/>
    <property type="project" value="TreeGrafter"/>
</dbReference>
<comment type="similarity">
    <text evidence="1">Belongs to the inositol monophosphatase superfamily.</text>
</comment>
<evidence type="ECO:0000256" key="1">
    <source>
        <dbReference type="ARBA" id="ARBA00009759"/>
    </source>
</evidence>
<keyword evidence="3 4" id="KW-0460">Magnesium</keyword>
<feature type="binding site" evidence="4">
    <location>
        <position position="232"/>
    </location>
    <ligand>
        <name>Mg(2+)</name>
        <dbReference type="ChEBI" id="CHEBI:18420"/>
        <label>1</label>
        <note>catalytic</note>
    </ligand>
</feature>
<protein>
    <submittedName>
        <fullName evidence="5">Fructose-1,6-bisphosphatase</fullName>
    </submittedName>
</protein>
<dbReference type="EMBL" id="FTNE01000005">
    <property type="protein sequence ID" value="SIQ51189.1"/>
    <property type="molecule type" value="Genomic_DNA"/>
</dbReference>